<name>A0A8S1J7A4_9CHLO</name>
<dbReference type="PROSITE" id="PS00518">
    <property type="entry name" value="ZF_RING_1"/>
    <property type="match status" value="1"/>
</dbReference>
<keyword evidence="1" id="KW-0479">Metal-binding</keyword>
<dbReference type="InterPro" id="IPR017907">
    <property type="entry name" value="Znf_RING_CS"/>
</dbReference>
<evidence type="ECO:0000256" key="3">
    <source>
        <dbReference type="ARBA" id="ARBA00022833"/>
    </source>
</evidence>
<feature type="domain" description="RING-type" evidence="5">
    <location>
        <begin position="197"/>
        <end position="251"/>
    </location>
</feature>
<dbReference type="Pfam" id="PF13445">
    <property type="entry name" value="zf-RING_UBOX"/>
    <property type="match status" value="1"/>
</dbReference>
<evidence type="ECO:0000259" key="5">
    <source>
        <dbReference type="PROSITE" id="PS50089"/>
    </source>
</evidence>
<dbReference type="InterPro" id="IPR013083">
    <property type="entry name" value="Znf_RING/FYVE/PHD"/>
</dbReference>
<dbReference type="InterPro" id="IPR001841">
    <property type="entry name" value="Znf_RING"/>
</dbReference>
<evidence type="ECO:0000256" key="4">
    <source>
        <dbReference type="PROSITE-ProRule" id="PRU00175"/>
    </source>
</evidence>
<keyword evidence="2 4" id="KW-0863">Zinc-finger</keyword>
<dbReference type="Gene3D" id="3.30.40.10">
    <property type="entry name" value="Zinc/RING finger domain, C3HC4 (zinc finger)"/>
    <property type="match status" value="1"/>
</dbReference>
<dbReference type="GO" id="GO:0008270">
    <property type="term" value="F:zinc ion binding"/>
    <property type="evidence" value="ECO:0007669"/>
    <property type="project" value="UniProtKB-KW"/>
</dbReference>
<evidence type="ECO:0000313" key="7">
    <source>
        <dbReference type="Proteomes" id="UP000708148"/>
    </source>
</evidence>
<proteinExistence type="predicted"/>
<dbReference type="InterPro" id="IPR027370">
    <property type="entry name" value="Znf-RING_euk"/>
</dbReference>
<dbReference type="PANTHER" id="PTHR46764:SF2">
    <property type="entry name" value="E3 UBIQUITIN-PROTEIN LIGASE BAH1-LIKE-RELATED"/>
    <property type="match status" value="1"/>
</dbReference>
<dbReference type="InterPro" id="IPR033326">
    <property type="entry name" value="BAH1"/>
</dbReference>
<dbReference type="SMART" id="SM00184">
    <property type="entry name" value="RING"/>
    <property type="match status" value="1"/>
</dbReference>
<keyword evidence="3" id="KW-0862">Zinc</keyword>
<organism evidence="6 7">
    <name type="scientific">Ostreobium quekettii</name>
    <dbReference type="NCBI Taxonomy" id="121088"/>
    <lineage>
        <taxon>Eukaryota</taxon>
        <taxon>Viridiplantae</taxon>
        <taxon>Chlorophyta</taxon>
        <taxon>core chlorophytes</taxon>
        <taxon>Ulvophyceae</taxon>
        <taxon>TCBD clade</taxon>
        <taxon>Bryopsidales</taxon>
        <taxon>Ostreobineae</taxon>
        <taxon>Ostreobiaceae</taxon>
        <taxon>Ostreobium</taxon>
    </lineage>
</organism>
<evidence type="ECO:0000256" key="2">
    <source>
        <dbReference type="ARBA" id="ARBA00022771"/>
    </source>
</evidence>
<sequence>MKGTGAQLGQYPAAWHSASLRSDHLRGLLSSVGEDEFFDALEAEVARLNGQFQTCAKSIISAHHSLKHVFKLWSPFNKKKVEISVCSGAEHTKVEVKTNTIAFYAGAYIKFAKDNAVAIRSMIDEHHKRYSGERGQDYLKELWQDQSGRASFLHSPLLAELAAVELAWTVSNSCASDSEDCSNESKDGEADDSDLQCPICLDTLFKPIALACGHVFCQSCLFEACGHGSQLGTAQAILSCIPSATRCPECRSDNVVAGARQLKVLSTTLQQRFPEYWFMKEQEEKDNKTALQAQSFQLKVQKMRQVLTTRARFHPSMLILD</sequence>
<dbReference type="EMBL" id="CAJHUC010001586">
    <property type="protein sequence ID" value="CAD7701622.1"/>
    <property type="molecule type" value="Genomic_DNA"/>
</dbReference>
<evidence type="ECO:0000256" key="1">
    <source>
        <dbReference type="ARBA" id="ARBA00022723"/>
    </source>
</evidence>
<dbReference type="Proteomes" id="UP000708148">
    <property type="component" value="Unassembled WGS sequence"/>
</dbReference>
<dbReference type="PANTHER" id="PTHR46764">
    <property type="entry name" value="E3 UBIQUITIN-PROTEIN LIGASE BAH1"/>
    <property type="match status" value="1"/>
</dbReference>
<dbReference type="SUPFAM" id="SSF57850">
    <property type="entry name" value="RING/U-box"/>
    <property type="match status" value="1"/>
</dbReference>
<gene>
    <name evidence="6" type="ORF">OSTQU699_LOCUS6979</name>
</gene>
<accession>A0A8S1J7A4</accession>
<dbReference type="AlphaFoldDB" id="A0A8S1J7A4"/>
<evidence type="ECO:0000313" key="6">
    <source>
        <dbReference type="EMBL" id="CAD7701622.1"/>
    </source>
</evidence>
<reference evidence="6" key="1">
    <citation type="submission" date="2020-12" db="EMBL/GenBank/DDBJ databases">
        <authorList>
            <person name="Iha C."/>
        </authorList>
    </citation>
    <scope>NUCLEOTIDE SEQUENCE</scope>
</reference>
<dbReference type="OrthoDB" id="6105938at2759"/>
<keyword evidence="7" id="KW-1185">Reference proteome</keyword>
<dbReference type="PROSITE" id="PS50089">
    <property type="entry name" value="ZF_RING_2"/>
    <property type="match status" value="1"/>
</dbReference>
<protein>
    <recommendedName>
        <fullName evidence="5">RING-type domain-containing protein</fullName>
    </recommendedName>
</protein>
<comment type="caution">
    <text evidence="6">The sequence shown here is derived from an EMBL/GenBank/DDBJ whole genome shotgun (WGS) entry which is preliminary data.</text>
</comment>